<proteinExistence type="predicted"/>
<dbReference type="EMBL" id="SNYW01000007">
    <property type="protein sequence ID" value="TDQ83126.1"/>
    <property type="molecule type" value="Genomic_DNA"/>
</dbReference>
<dbReference type="OrthoDB" id="6195504at2"/>
<dbReference type="Proteomes" id="UP000295783">
    <property type="component" value="Unassembled WGS sequence"/>
</dbReference>
<name>A0A4R6WV14_9PROT</name>
<reference evidence="1 2" key="1">
    <citation type="submission" date="2019-03" db="EMBL/GenBank/DDBJ databases">
        <title>Genomic Encyclopedia of Type Strains, Phase III (KMG-III): the genomes of soil and plant-associated and newly described type strains.</title>
        <authorList>
            <person name="Whitman W."/>
        </authorList>
    </citation>
    <scope>NUCLEOTIDE SEQUENCE [LARGE SCALE GENOMIC DNA]</scope>
    <source>
        <strain evidence="1 2">CGMCC 1.7660</strain>
    </source>
</reference>
<dbReference type="Pfam" id="PF06935">
    <property type="entry name" value="DUF1284"/>
    <property type="match status" value="1"/>
</dbReference>
<gene>
    <name evidence="1" type="ORF">A8950_1411</name>
</gene>
<dbReference type="InterPro" id="IPR009702">
    <property type="entry name" value="DUF1284"/>
</dbReference>
<dbReference type="RefSeq" id="WP_133612912.1">
    <property type="nucleotide sequence ID" value="NZ_SNYW01000007.1"/>
</dbReference>
<comment type="caution">
    <text evidence="1">The sequence shown here is derived from an EMBL/GenBank/DDBJ whole genome shotgun (WGS) entry which is preliminary data.</text>
</comment>
<protein>
    <recommendedName>
        <fullName evidence="3">DUF1284 domain-containing protein</fullName>
    </recommendedName>
</protein>
<evidence type="ECO:0000313" key="1">
    <source>
        <dbReference type="EMBL" id="TDQ83126.1"/>
    </source>
</evidence>
<evidence type="ECO:0008006" key="3">
    <source>
        <dbReference type="Google" id="ProtNLM"/>
    </source>
</evidence>
<dbReference type="AlphaFoldDB" id="A0A4R6WV14"/>
<accession>A0A4R6WV14</accession>
<evidence type="ECO:0000313" key="2">
    <source>
        <dbReference type="Proteomes" id="UP000295783"/>
    </source>
</evidence>
<organism evidence="1 2">
    <name type="scientific">Dongia mobilis</name>
    <dbReference type="NCBI Taxonomy" id="578943"/>
    <lineage>
        <taxon>Bacteria</taxon>
        <taxon>Pseudomonadati</taxon>
        <taxon>Pseudomonadota</taxon>
        <taxon>Alphaproteobacteria</taxon>
        <taxon>Rhodospirillales</taxon>
        <taxon>Dongiaceae</taxon>
        <taxon>Dongia</taxon>
    </lineage>
</organism>
<keyword evidence="2" id="KW-1185">Reference proteome</keyword>
<sequence length="141" mass="15413">MTVRLRAHHLLCMLTYVGRGYSAAFTENFDRICERLGRGEEIELVEGPDDVCAPLLCTADPHCHEASVVARDRLAADAAALQLKRPVTTGSRLVLDADLLGRLRTAFRSGASRAACRSCEWHDLCTDVAAGGYREIKLRAG</sequence>